<feature type="compositionally biased region" description="Basic and acidic residues" evidence="1">
    <location>
        <begin position="248"/>
        <end position="257"/>
    </location>
</feature>
<evidence type="ECO:0000313" key="3">
    <source>
        <dbReference type="Proteomes" id="UP000026961"/>
    </source>
</evidence>
<feature type="compositionally biased region" description="Basic and acidic residues" evidence="1">
    <location>
        <begin position="11"/>
        <end position="27"/>
    </location>
</feature>
<protein>
    <submittedName>
        <fullName evidence="2">Uncharacterized protein</fullName>
    </submittedName>
</protein>
<dbReference type="Proteomes" id="UP000026961">
    <property type="component" value="Chromosome 5"/>
</dbReference>
<evidence type="ECO:0000313" key="2">
    <source>
        <dbReference type="EnsemblPlants" id="OGLUM05G02370.1"/>
    </source>
</evidence>
<accession>A0A0D9ZTV5</accession>
<feature type="compositionally biased region" description="Basic and acidic residues" evidence="1">
    <location>
        <begin position="42"/>
        <end position="54"/>
    </location>
</feature>
<feature type="region of interest" description="Disordered" evidence="1">
    <location>
        <begin position="236"/>
        <end position="257"/>
    </location>
</feature>
<dbReference type="HOGENOM" id="CLU_1031984_0_0_1"/>
<dbReference type="AlphaFoldDB" id="A0A0D9ZTV5"/>
<evidence type="ECO:0000256" key="1">
    <source>
        <dbReference type="SAM" id="MobiDB-lite"/>
    </source>
</evidence>
<reference evidence="2" key="1">
    <citation type="submission" date="2015-04" db="UniProtKB">
        <authorList>
            <consortium name="EnsemblPlants"/>
        </authorList>
    </citation>
    <scope>IDENTIFICATION</scope>
</reference>
<feature type="compositionally biased region" description="Acidic residues" evidence="1">
    <location>
        <begin position="236"/>
        <end position="247"/>
    </location>
</feature>
<keyword evidence="3" id="KW-1185">Reference proteome</keyword>
<dbReference type="EnsemblPlants" id="OGLUM05G02370.1">
    <property type="protein sequence ID" value="OGLUM05G02370.1"/>
    <property type="gene ID" value="OGLUM05G02370"/>
</dbReference>
<name>A0A0D9ZTV5_9ORYZ</name>
<organism evidence="2">
    <name type="scientific">Oryza glumipatula</name>
    <dbReference type="NCBI Taxonomy" id="40148"/>
    <lineage>
        <taxon>Eukaryota</taxon>
        <taxon>Viridiplantae</taxon>
        <taxon>Streptophyta</taxon>
        <taxon>Embryophyta</taxon>
        <taxon>Tracheophyta</taxon>
        <taxon>Spermatophyta</taxon>
        <taxon>Magnoliopsida</taxon>
        <taxon>Liliopsida</taxon>
        <taxon>Poales</taxon>
        <taxon>Poaceae</taxon>
        <taxon>BOP clade</taxon>
        <taxon>Oryzoideae</taxon>
        <taxon>Oryzeae</taxon>
        <taxon>Oryzinae</taxon>
        <taxon>Oryza</taxon>
    </lineage>
</organism>
<dbReference type="Gramene" id="OGLUM05G02370.1">
    <property type="protein sequence ID" value="OGLUM05G02370.1"/>
    <property type="gene ID" value="OGLUM05G02370"/>
</dbReference>
<feature type="compositionally biased region" description="Basic residues" evidence="1">
    <location>
        <begin position="1"/>
        <end position="10"/>
    </location>
</feature>
<reference evidence="2" key="2">
    <citation type="submission" date="2018-05" db="EMBL/GenBank/DDBJ databases">
        <title>OgluRS3 (Oryza glumaepatula Reference Sequence Version 3).</title>
        <authorList>
            <person name="Zhang J."/>
            <person name="Kudrna D."/>
            <person name="Lee S."/>
            <person name="Talag J."/>
            <person name="Welchert J."/>
            <person name="Wing R.A."/>
        </authorList>
    </citation>
    <scope>NUCLEOTIDE SEQUENCE [LARGE SCALE GENOMIC DNA]</scope>
</reference>
<sequence length="270" mass="28989">MRERRWGRRVAMRERGGEERCGKKEALDAYPTVGIKRKPKAAGREPVSELESPKLKTTHLPTAIPGKPPHCRSISSRRAILLPLILIANQILLILLDLGEGGKEEEALQSWLIRPLPLPQIRRPWLGPLWSPSSPSPAPRPRWRLLGADALGGAATSGAAASDGGSPPPRATWAAGLLLGDTTGLRVTSPSTGRSFASATSPPGCSGGCLVPTRPLVVSSLVDVVAAVAMAMWLEEGSEETGEPSEDEAQRKWEAEMARRLKEAEEMEAL</sequence>
<feature type="region of interest" description="Disordered" evidence="1">
    <location>
        <begin position="1"/>
        <end position="69"/>
    </location>
</feature>
<proteinExistence type="predicted"/>